<keyword evidence="2" id="KW-1185">Reference proteome</keyword>
<evidence type="ECO:0000313" key="1">
    <source>
        <dbReference type="EMBL" id="GAA4636409.1"/>
    </source>
</evidence>
<dbReference type="RefSeq" id="WP_345439387.1">
    <property type="nucleotide sequence ID" value="NZ_BAABHK010000017.1"/>
</dbReference>
<name>A0ABP8UQX4_9ACTN</name>
<proteinExistence type="predicted"/>
<gene>
    <name evidence="1" type="ORF">GCM10023196_086030</name>
</gene>
<evidence type="ECO:0000313" key="2">
    <source>
        <dbReference type="Proteomes" id="UP001501442"/>
    </source>
</evidence>
<sequence length="245" mass="26024">MSRKDATVCDTSGCRALTFYPRVPATGAPEGWTSTGDMEACPACSAGTGPVFDEGPCPRCHGICVLRGDPPERGQCVYCHYWMTQADYDLTEDGGTVAEVQNPDLPDPRVLAILLMRNNAESFRVQHALLQPLIEAIAAGGHHTSAGQLVLNSMVTELAQWANKAISAGLDALPFLDVSYDEVWAKLLGDGADFSGLPGWLVPGSAEEAQADEELCDGCGAPDHCLTAGCLRDAIADRSAAEQEW</sequence>
<reference evidence="2" key="1">
    <citation type="journal article" date="2019" name="Int. J. Syst. Evol. Microbiol.">
        <title>The Global Catalogue of Microorganisms (GCM) 10K type strain sequencing project: providing services to taxonomists for standard genome sequencing and annotation.</title>
        <authorList>
            <consortium name="The Broad Institute Genomics Platform"/>
            <consortium name="The Broad Institute Genome Sequencing Center for Infectious Disease"/>
            <person name="Wu L."/>
            <person name="Ma J."/>
        </authorList>
    </citation>
    <scope>NUCLEOTIDE SEQUENCE [LARGE SCALE GENOMIC DNA]</scope>
    <source>
        <strain evidence="2">JCM 17939</strain>
    </source>
</reference>
<dbReference type="EMBL" id="BAABHK010000017">
    <property type="protein sequence ID" value="GAA4636409.1"/>
    <property type="molecule type" value="Genomic_DNA"/>
</dbReference>
<comment type="caution">
    <text evidence="1">The sequence shown here is derived from an EMBL/GenBank/DDBJ whole genome shotgun (WGS) entry which is preliminary data.</text>
</comment>
<accession>A0ABP8UQX4</accession>
<protein>
    <submittedName>
        <fullName evidence="1">Uncharacterized protein</fullName>
    </submittedName>
</protein>
<organism evidence="1 2">
    <name type="scientific">Actinoallomurus vinaceus</name>
    <dbReference type="NCBI Taxonomy" id="1080074"/>
    <lineage>
        <taxon>Bacteria</taxon>
        <taxon>Bacillati</taxon>
        <taxon>Actinomycetota</taxon>
        <taxon>Actinomycetes</taxon>
        <taxon>Streptosporangiales</taxon>
        <taxon>Thermomonosporaceae</taxon>
        <taxon>Actinoallomurus</taxon>
    </lineage>
</organism>
<dbReference type="Proteomes" id="UP001501442">
    <property type="component" value="Unassembled WGS sequence"/>
</dbReference>